<evidence type="ECO:0000313" key="2">
    <source>
        <dbReference type="EMBL" id="UTJ05489.1"/>
    </source>
</evidence>
<evidence type="ECO:0000313" key="3">
    <source>
        <dbReference type="Proteomes" id="UP001060012"/>
    </source>
</evidence>
<feature type="transmembrane region" description="Helical" evidence="1">
    <location>
        <begin position="33"/>
        <end position="52"/>
    </location>
</feature>
<proteinExistence type="predicted"/>
<evidence type="ECO:0000256" key="1">
    <source>
        <dbReference type="SAM" id="Phobius"/>
    </source>
</evidence>
<dbReference type="EMBL" id="CP100595">
    <property type="protein sequence ID" value="UTJ05489.1"/>
    <property type="molecule type" value="Genomic_DNA"/>
</dbReference>
<feature type="transmembrane region" description="Helical" evidence="1">
    <location>
        <begin position="9"/>
        <end position="27"/>
    </location>
</feature>
<feature type="transmembrane region" description="Helical" evidence="1">
    <location>
        <begin position="64"/>
        <end position="80"/>
    </location>
</feature>
<gene>
    <name evidence="2" type="ORF">NJU99_09450</name>
</gene>
<keyword evidence="1" id="KW-1133">Transmembrane helix</keyword>
<accession>A0ABY5DZV4</accession>
<dbReference type="RefSeq" id="WP_254575670.1">
    <property type="nucleotide sequence ID" value="NZ_CP100595.1"/>
</dbReference>
<protein>
    <recommendedName>
        <fullName evidence="4">DUF4199 domain-containing protein</fullName>
    </recommendedName>
</protein>
<dbReference type="Proteomes" id="UP001060012">
    <property type="component" value="Chromosome"/>
</dbReference>
<name>A0ABY5DZV4_9BACT</name>
<keyword evidence="1" id="KW-0472">Membrane</keyword>
<sequence length="166" mass="19599">MNLNTKIQWPYALIAMVPLTIAIFQILDYSTYKAVGISSILMLVCFSMFFFLRRNYYFSYNTVIYFYITGFTGSFLIAFFKQDWLLLPMILAFWIALLKTISYTSLGKINSLKIQQEEENQNFIKKLYTSSTRKEENKKILIDVLIVLASFFFIIFLYSSLFTIFK</sequence>
<feature type="transmembrane region" description="Helical" evidence="1">
    <location>
        <begin position="140"/>
        <end position="165"/>
    </location>
</feature>
<organism evidence="2 3">
    <name type="scientific">Arcobacter roscoffensis</name>
    <dbReference type="NCBI Taxonomy" id="2961520"/>
    <lineage>
        <taxon>Bacteria</taxon>
        <taxon>Pseudomonadati</taxon>
        <taxon>Campylobacterota</taxon>
        <taxon>Epsilonproteobacteria</taxon>
        <taxon>Campylobacterales</taxon>
        <taxon>Arcobacteraceae</taxon>
        <taxon>Arcobacter</taxon>
    </lineage>
</organism>
<evidence type="ECO:0008006" key="4">
    <source>
        <dbReference type="Google" id="ProtNLM"/>
    </source>
</evidence>
<keyword evidence="3" id="KW-1185">Reference proteome</keyword>
<keyword evidence="1" id="KW-0812">Transmembrane</keyword>
<reference evidence="2" key="1">
    <citation type="submission" date="2022-07" db="EMBL/GenBank/DDBJ databases">
        <title>Arcobacter roscoffensis sp. nov., a marine bacterium isolated from coastal seawater collected from Roscoff, France.</title>
        <authorList>
            <person name="Pascual J."/>
            <person name="Lepeaux C."/>
            <person name="Methner A."/>
            <person name="Overmann J."/>
        </authorList>
    </citation>
    <scope>NUCLEOTIDE SEQUENCE</scope>
    <source>
        <strain evidence="2">ARW1-2F2</strain>
    </source>
</reference>
<feature type="transmembrane region" description="Helical" evidence="1">
    <location>
        <begin position="86"/>
        <end position="106"/>
    </location>
</feature>